<dbReference type="SFLD" id="SFLDS00029">
    <property type="entry name" value="Radical_SAM"/>
    <property type="match status" value="1"/>
</dbReference>
<dbReference type="CDD" id="cd01335">
    <property type="entry name" value="Radical_SAM"/>
    <property type="match status" value="1"/>
</dbReference>
<dbReference type="InterPro" id="IPR013785">
    <property type="entry name" value="Aldolase_TIM"/>
</dbReference>
<dbReference type="PANTHER" id="PTHR11228:SF7">
    <property type="entry name" value="PQQA PEPTIDE CYCLASE"/>
    <property type="match status" value="1"/>
</dbReference>
<evidence type="ECO:0000313" key="9">
    <source>
        <dbReference type="EMBL" id="GAG71453.1"/>
    </source>
</evidence>
<dbReference type="AlphaFoldDB" id="X1AFI9"/>
<proteinExistence type="predicted"/>
<dbReference type="InterPro" id="IPR000385">
    <property type="entry name" value="MoaA_NifB_PqqE_Fe-S-bd_CS"/>
</dbReference>
<accession>X1AFI9</accession>
<dbReference type="GO" id="GO:0046872">
    <property type="term" value="F:metal ion binding"/>
    <property type="evidence" value="ECO:0007669"/>
    <property type="project" value="UniProtKB-KW"/>
</dbReference>
<comment type="cofactor">
    <cofactor evidence="1">
        <name>[4Fe-4S] cluster</name>
        <dbReference type="ChEBI" id="CHEBI:49883"/>
    </cofactor>
</comment>
<dbReference type="InterPro" id="IPR050377">
    <property type="entry name" value="Radical_SAM_PqqE_MftC-like"/>
</dbReference>
<dbReference type="Pfam" id="PF04055">
    <property type="entry name" value="Radical_SAM"/>
    <property type="match status" value="1"/>
</dbReference>
<keyword evidence="7" id="KW-0411">Iron-sulfur</keyword>
<evidence type="ECO:0000256" key="5">
    <source>
        <dbReference type="ARBA" id="ARBA00023002"/>
    </source>
</evidence>
<name>X1AFI9_9ZZZZ</name>
<keyword evidence="5" id="KW-0560">Oxidoreductase</keyword>
<dbReference type="EMBL" id="BART01003032">
    <property type="protein sequence ID" value="GAG71453.1"/>
    <property type="molecule type" value="Genomic_DNA"/>
</dbReference>
<dbReference type="Gene3D" id="3.20.20.70">
    <property type="entry name" value="Aldolase class I"/>
    <property type="match status" value="2"/>
</dbReference>
<keyword evidence="6" id="KW-0408">Iron</keyword>
<reference evidence="9" key="1">
    <citation type="journal article" date="2014" name="Front. Microbiol.">
        <title>High frequency of phylogenetically diverse reductive dehalogenase-homologous genes in deep subseafloor sedimentary metagenomes.</title>
        <authorList>
            <person name="Kawai M."/>
            <person name="Futagami T."/>
            <person name="Toyoda A."/>
            <person name="Takaki Y."/>
            <person name="Nishi S."/>
            <person name="Hori S."/>
            <person name="Arai W."/>
            <person name="Tsubouchi T."/>
            <person name="Morono Y."/>
            <person name="Uchiyama I."/>
            <person name="Ito T."/>
            <person name="Fujiyama A."/>
            <person name="Inagaki F."/>
            <person name="Takami H."/>
        </authorList>
    </citation>
    <scope>NUCLEOTIDE SEQUENCE</scope>
    <source>
        <strain evidence="9">Expedition CK06-06</strain>
    </source>
</reference>
<keyword evidence="2" id="KW-0004">4Fe-4S</keyword>
<feature type="non-terminal residue" evidence="9">
    <location>
        <position position="407"/>
    </location>
</feature>
<evidence type="ECO:0000259" key="8">
    <source>
        <dbReference type="PROSITE" id="PS51918"/>
    </source>
</evidence>
<evidence type="ECO:0000256" key="2">
    <source>
        <dbReference type="ARBA" id="ARBA00022485"/>
    </source>
</evidence>
<dbReference type="SUPFAM" id="SSF102114">
    <property type="entry name" value="Radical SAM enzymes"/>
    <property type="match status" value="2"/>
</dbReference>
<dbReference type="SFLD" id="SFLDG01067">
    <property type="entry name" value="SPASM/twitch_domain_containing"/>
    <property type="match status" value="1"/>
</dbReference>
<evidence type="ECO:0000256" key="1">
    <source>
        <dbReference type="ARBA" id="ARBA00001966"/>
    </source>
</evidence>
<keyword evidence="3" id="KW-0949">S-adenosyl-L-methionine</keyword>
<dbReference type="CDD" id="cd21109">
    <property type="entry name" value="SPASM"/>
    <property type="match status" value="1"/>
</dbReference>
<gene>
    <name evidence="9" type="ORF">S01H4_08712</name>
</gene>
<feature type="non-terminal residue" evidence="9">
    <location>
        <position position="1"/>
    </location>
</feature>
<dbReference type="PANTHER" id="PTHR11228">
    <property type="entry name" value="RADICAL SAM DOMAIN PROTEIN"/>
    <property type="match status" value="1"/>
</dbReference>
<evidence type="ECO:0000256" key="4">
    <source>
        <dbReference type="ARBA" id="ARBA00022723"/>
    </source>
</evidence>
<organism evidence="9">
    <name type="scientific">marine sediment metagenome</name>
    <dbReference type="NCBI Taxonomy" id="412755"/>
    <lineage>
        <taxon>unclassified sequences</taxon>
        <taxon>metagenomes</taxon>
        <taxon>ecological metagenomes</taxon>
    </lineage>
</organism>
<dbReference type="GO" id="GO:0016491">
    <property type="term" value="F:oxidoreductase activity"/>
    <property type="evidence" value="ECO:0007669"/>
    <property type="project" value="UniProtKB-KW"/>
</dbReference>
<dbReference type="GO" id="GO:0051539">
    <property type="term" value="F:4 iron, 4 sulfur cluster binding"/>
    <property type="evidence" value="ECO:0007669"/>
    <property type="project" value="UniProtKB-KW"/>
</dbReference>
<dbReference type="InterPro" id="IPR007197">
    <property type="entry name" value="rSAM"/>
</dbReference>
<dbReference type="InterPro" id="IPR058240">
    <property type="entry name" value="rSAM_sf"/>
</dbReference>
<dbReference type="PROSITE" id="PS01305">
    <property type="entry name" value="MOAA_NIFB_PQQE"/>
    <property type="match status" value="1"/>
</dbReference>
<feature type="domain" description="Radical SAM core" evidence="8">
    <location>
        <begin position="267"/>
        <end position="407"/>
    </location>
</feature>
<dbReference type="PROSITE" id="PS51918">
    <property type="entry name" value="RADICAL_SAM"/>
    <property type="match status" value="1"/>
</dbReference>
<keyword evidence="4" id="KW-0479">Metal-binding</keyword>
<protein>
    <recommendedName>
        <fullName evidence="8">Radical SAM core domain-containing protein</fullName>
    </recommendedName>
</protein>
<sequence length="407" mass="46573">LVYPYLREVIEKILSLPHTHAVILSNGKTVSHFSSWLNTISKKRVHFQVSVDGNPKIHDTIRGKGAYAELKKNLINLQQIGFPVTLAMCVNRLNLKEMVSLVQIAGQLEVKNIHYLWLFLKGKAKEEKVIKNELIFHELIKAYKLAQEKNIFIDNIEIIKSQIFSLPGTRFDLSNAGWESLAISPEGYIYPSPALIFEKELNAGHISEGIKNVWLKSPVFEKIRKTSLIDNNLEQGDAMRFLIGGGDIDHSYIAGKHFVGFDPYRSPDSLKECWFHLTNRCNMDCEYCMFKNYGIKDKEITKEQIFKAIKETYQLGVRIFYFTGGEPLVYPYLREVIEKILSLPHTHAVILSNGKTVSHFSSWLNTISKKRVHFQVSVDGNPKIHDTIRGKGAYAELKKNLINLQQI</sequence>
<evidence type="ECO:0000256" key="3">
    <source>
        <dbReference type="ARBA" id="ARBA00022691"/>
    </source>
</evidence>
<evidence type="ECO:0000256" key="6">
    <source>
        <dbReference type="ARBA" id="ARBA00023004"/>
    </source>
</evidence>
<evidence type="ECO:0000256" key="7">
    <source>
        <dbReference type="ARBA" id="ARBA00023014"/>
    </source>
</evidence>
<comment type="caution">
    <text evidence="9">The sequence shown here is derived from an EMBL/GenBank/DDBJ whole genome shotgun (WGS) entry which is preliminary data.</text>
</comment>